<proteinExistence type="predicted"/>
<gene>
    <name evidence="1" type="ORF">AC626_07245</name>
</gene>
<dbReference type="PATRIC" id="fig|43658.6.peg.1790"/>
<feature type="non-terminal residue" evidence="1">
    <location>
        <position position="1"/>
    </location>
</feature>
<protein>
    <submittedName>
        <fullName evidence="1">Uncharacterized protein</fullName>
    </submittedName>
</protein>
<comment type="caution">
    <text evidence="1">The sequence shown here is derived from an EMBL/GenBank/DDBJ whole genome shotgun (WGS) entry which is preliminary data.</text>
</comment>
<sequence length="1309" mass="146572">NEAFETQADENGDYTLSVAVDEAHSSALAKLSAQGVNEQSQVALVSQLSSVAVIKEAAGDDGIVTSDELFDVNVTNVTTAEYALLSRDTEGFSDDNELDQARSRISSQEQLRLAAVIKAVIDHDVALPEAANSTLELANDPELVDELVASISDAQPTLIDQLEQEITADETLLESVTFTPNGSYYLIETQYVDGLDYKLSFNQDGTGVLSTARDNKAFIWTQAGEEISVQLASETFFATSQFEHFVGFSSSSFKLTMYDHRRKSLAVMVEFYLSESKSLTGHPSRVYSTAAQLFGTADVAGITESELLGTWALSYTRFFEQDYVELTFKKDGILEFDIGQGPWIGRWFLENGQVRVISSLLDFKLKFIRPFVFGFQTLVESGSFGAEKYRQGTFVKRQSITFDDIDYQKTWRKAHSKTSHSAFTVDEHNNFNFRWHRGIKGSNDDGKLKRYVYLSNGRPVDFCNTALENCEISGVYSYELLAQVGNTIAVVFADEKQNLSDQQSDIHFFKLSDKTWPLGQFTQSFFNTNKLERLFGAGTHLYSATGDKVSYLHSDNYCPTSPSPSRLCFDSIVLEGERYQARFEGERLRLEHIASNTVSYLEITGESEQRISMCYFSEGSSCAQGEQFEFDFAKPELDVTISQAGRGQLTLSQQQFFYGDSFFIEIDEVEGSVLGTISGCDGYIVDAVTYRQYRVDSLTSSCVIEAQFNDQTAHIQNTLLVDATPAGITDSWYYTIDPEGHGTFFGLDGNTSFTVQKRNGYVYDFVFEDVIRTRIDGYNFYASKFALWFNKSSNTMSGCWNGSRESVYIEPGSDGHESICTEVELAASQVPTEISVGELTGDWYLNFDKSLGFYQLTLYEDGSGRLMTLSEDEGAAFNLQVNWQVTAENRLELTDETGMFAAFSVLRKEDSLFTLIAHETDHSNHASWQAFGSWAMIRTGHQTLEIEQLKGAWSNVDEQDIDEFYLFAGGEYRSGRFNGAASATIENNLLTVTAGFNLQSREYDNLCETTLPGCEIFSVAQYEVIALDGQRAYIRVHSGFGAADILSIVEIDPAFPVDRELPTYLNSTKFYEKLNGTLRTWQFEQLEQEGFANLTIDEQSPIPVYYEQGEFRKYLDEDGFRYKIQEVNVDALVLCPVVAGQCDMQNQIELLFQVPFVEVTLDIPESLEATHNLESGRLKYGQHLEIWLSRDNQQRQYASTFSGCGIRPEIISGGFVIFQSELLIDSCSVNMVASPLPESDADRLGISDPVLKECIDKTNNEYLEYHDHLSCMNYGTQTDLKGIENLTSLTSLSLRGIALTEEGGEKSLS</sequence>
<accession>A0A0L0EU93</accession>
<evidence type="ECO:0000313" key="1">
    <source>
        <dbReference type="EMBL" id="KNC68047.1"/>
    </source>
</evidence>
<evidence type="ECO:0000313" key="2">
    <source>
        <dbReference type="Proteomes" id="UP000036850"/>
    </source>
</evidence>
<organism evidence="1 2">
    <name type="scientific">Pseudoalteromonas rubra</name>
    <dbReference type="NCBI Taxonomy" id="43658"/>
    <lineage>
        <taxon>Bacteria</taxon>
        <taxon>Pseudomonadati</taxon>
        <taxon>Pseudomonadota</taxon>
        <taxon>Gammaproteobacteria</taxon>
        <taxon>Alteromonadales</taxon>
        <taxon>Pseudoalteromonadaceae</taxon>
        <taxon>Pseudoalteromonas</taxon>
    </lineage>
</organism>
<name>A0A0L0EU93_9GAMM</name>
<reference evidence="2" key="1">
    <citation type="submission" date="2015-07" db="EMBL/GenBank/DDBJ databases">
        <title>Draft genome sequence of a Pseudoalteromonas rubra strain, OCN096, isolated from Kaneohe Bay, Oahu, Hawaii.</title>
        <authorList>
            <person name="Beurmann S."/>
            <person name="Ushijima B."/>
            <person name="Belcaid M."/>
            <person name="Callahan S.M."/>
            <person name="Aeby G.S."/>
        </authorList>
    </citation>
    <scope>NUCLEOTIDE SEQUENCE [LARGE SCALE GENOMIC DNA]</scope>
    <source>
        <strain evidence="2">OCN096</strain>
    </source>
</reference>
<dbReference type="Proteomes" id="UP000036850">
    <property type="component" value="Unassembled WGS sequence"/>
</dbReference>
<dbReference type="EMBL" id="LFZX01000038">
    <property type="protein sequence ID" value="KNC68047.1"/>
    <property type="molecule type" value="Genomic_DNA"/>
</dbReference>